<organism evidence="2 3">
    <name type="scientific">Marasmiellus scandens</name>
    <dbReference type="NCBI Taxonomy" id="2682957"/>
    <lineage>
        <taxon>Eukaryota</taxon>
        <taxon>Fungi</taxon>
        <taxon>Dikarya</taxon>
        <taxon>Basidiomycota</taxon>
        <taxon>Agaricomycotina</taxon>
        <taxon>Agaricomycetes</taxon>
        <taxon>Agaricomycetidae</taxon>
        <taxon>Agaricales</taxon>
        <taxon>Marasmiineae</taxon>
        <taxon>Omphalotaceae</taxon>
        <taxon>Marasmiellus</taxon>
    </lineage>
</organism>
<feature type="signal peptide" evidence="1">
    <location>
        <begin position="1"/>
        <end position="20"/>
    </location>
</feature>
<evidence type="ECO:0000313" key="2">
    <source>
        <dbReference type="EMBL" id="KAK7443227.1"/>
    </source>
</evidence>
<dbReference type="EMBL" id="JBANRG010000055">
    <property type="protein sequence ID" value="KAK7443227.1"/>
    <property type="molecule type" value="Genomic_DNA"/>
</dbReference>
<evidence type="ECO:0008006" key="4">
    <source>
        <dbReference type="Google" id="ProtNLM"/>
    </source>
</evidence>
<reference evidence="2 3" key="1">
    <citation type="submission" date="2024-01" db="EMBL/GenBank/DDBJ databases">
        <title>A draft genome for the cacao thread blight pathogen Marasmiellus scandens.</title>
        <authorList>
            <person name="Baruah I.K."/>
            <person name="Leung J."/>
            <person name="Bukari Y."/>
            <person name="Amoako-Attah I."/>
            <person name="Meinhardt L.W."/>
            <person name="Bailey B.A."/>
            <person name="Cohen S.P."/>
        </authorList>
    </citation>
    <scope>NUCLEOTIDE SEQUENCE [LARGE SCALE GENOMIC DNA]</scope>
    <source>
        <strain evidence="2 3">GH-19</strain>
    </source>
</reference>
<keyword evidence="1" id="KW-0732">Signal</keyword>
<dbReference type="Proteomes" id="UP001498398">
    <property type="component" value="Unassembled WGS sequence"/>
</dbReference>
<proteinExistence type="predicted"/>
<protein>
    <recommendedName>
        <fullName evidence="4">Hepcidin</fullName>
    </recommendedName>
</protein>
<evidence type="ECO:0000313" key="3">
    <source>
        <dbReference type="Proteomes" id="UP001498398"/>
    </source>
</evidence>
<evidence type="ECO:0000256" key="1">
    <source>
        <dbReference type="SAM" id="SignalP"/>
    </source>
</evidence>
<feature type="chain" id="PRO_5046539220" description="Hepcidin" evidence="1">
    <location>
        <begin position="21"/>
        <end position="75"/>
    </location>
</feature>
<name>A0ABR1J127_9AGAR</name>
<keyword evidence="3" id="KW-1185">Reference proteome</keyword>
<accession>A0ABR1J127</accession>
<comment type="caution">
    <text evidence="2">The sequence shown here is derived from an EMBL/GenBank/DDBJ whole genome shotgun (WGS) entry which is preliminary data.</text>
</comment>
<gene>
    <name evidence="2" type="ORF">VKT23_015825</name>
</gene>
<sequence>MQYKLIIALAMSFVSTFVAASPVPVPEAARLRLPRAEIEIREAAPEIVPEVVAREPETVDVEEREPEPVCRWDCI</sequence>